<sequence>MSFAFSEKLSEDVDVNNFYEDTEGDIVICSVKEKKDEENVEDVEMEEVLEDHGETTEDSSTHYEEEETQSTILDDDEIGDDGDTTITYEEEETQSTILDDDDEIGDDGETTITETTVNELDRIREGLPERAVVTSSIVLCPPQYSVLHDFEDYINKNFVDLNYIVQNNEHYKELRVHFNEFDKNRNK</sequence>
<dbReference type="RefSeq" id="XP_058981639.1">
    <property type="nucleotide sequence ID" value="XM_059125656.1"/>
</dbReference>
<name>A0ABM3VMT7_MUSDO</name>
<feature type="compositionally biased region" description="Basic and acidic residues" evidence="1">
    <location>
        <begin position="50"/>
        <end position="63"/>
    </location>
</feature>
<dbReference type="GeneID" id="131806639"/>
<dbReference type="RefSeq" id="XP_058981620.1">
    <property type="nucleotide sequence ID" value="XM_059125637.1"/>
</dbReference>
<protein>
    <submittedName>
        <fullName evidence="3">Uncharacterized protein LOC131803859</fullName>
    </submittedName>
    <submittedName>
        <fullName evidence="4">Uncharacterized protein LOC131803863</fullName>
    </submittedName>
    <submittedName>
        <fullName evidence="5">Uncharacterized protein LOC131806639</fullName>
    </submittedName>
</protein>
<keyword evidence="2" id="KW-1185">Reference proteome</keyword>
<evidence type="ECO:0000313" key="3">
    <source>
        <dbReference type="RefSeq" id="XP_058981620.1"/>
    </source>
</evidence>
<dbReference type="Proteomes" id="UP001652621">
    <property type="component" value="Unplaced"/>
</dbReference>
<proteinExistence type="predicted"/>
<feature type="region of interest" description="Disordered" evidence="1">
    <location>
        <begin position="35"/>
        <end position="80"/>
    </location>
</feature>
<accession>A0ABM3VMT7</accession>
<evidence type="ECO:0000313" key="5">
    <source>
        <dbReference type="RefSeq" id="XP_058987114.1"/>
    </source>
</evidence>
<dbReference type="RefSeq" id="XP_058987114.1">
    <property type="nucleotide sequence ID" value="XM_059131131.1"/>
</dbReference>
<feature type="compositionally biased region" description="Acidic residues" evidence="1">
    <location>
        <begin position="64"/>
        <end position="80"/>
    </location>
</feature>
<gene>
    <name evidence="5" type="primary">LOC131806639</name>
    <name evidence="3" type="synonym">LOC131803859</name>
    <name evidence="4" type="synonym">LOC131803863</name>
</gene>
<evidence type="ECO:0000313" key="4">
    <source>
        <dbReference type="RefSeq" id="XP_058981639.1"/>
    </source>
</evidence>
<reference evidence="3 4" key="1">
    <citation type="submission" date="2025-05" db="UniProtKB">
        <authorList>
            <consortium name="RefSeq"/>
        </authorList>
    </citation>
    <scope>IDENTIFICATION</scope>
    <source>
        <strain evidence="3 4">Aabys</strain>
        <tissue evidence="3 4">Whole body</tissue>
    </source>
</reference>
<organism evidence="2 5">
    <name type="scientific">Musca domestica</name>
    <name type="common">House fly</name>
    <dbReference type="NCBI Taxonomy" id="7370"/>
    <lineage>
        <taxon>Eukaryota</taxon>
        <taxon>Metazoa</taxon>
        <taxon>Ecdysozoa</taxon>
        <taxon>Arthropoda</taxon>
        <taxon>Hexapoda</taxon>
        <taxon>Insecta</taxon>
        <taxon>Pterygota</taxon>
        <taxon>Neoptera</taxon>
        <taxon>Endopterygota</taxon>
        <taxon>Diptera</taxon>
        <taxon>Brachycera</taxon>
        <taxon>Muscomorpha</taxon>
        <taxon>Muscoidea</taxon>
        <taxon>Muscidae</taxon>
        <taxon>Musca</taxon>
    </lineage>
</organism>
<evidence type="ECO:0000313" key="2">
    <source>
        <dbReference type="Proteomes" id="UP001652621"/>
    </source>
</evidence>
<evidence type="ECO:0000256" key="1">
    <source>
        <dbReference type="SAM" id="MobiDB-lite"/>
    </source>
</evidence>
<feature type="compositionally biased region" description="Acidic residues" evidence="1">
    <location>
        <begin position="38"/>
        <end position="49"/>
    </location>
</feature>